<dbReference type="AlphaFoldDB" id="A0A2P5BAR7"/>
<evidence type="ECO:0000313" key="2">
    <source>
        <dbReference type="EMBL" id="PON45877.1"/>
    </source>
</evidence>
<proteinExistence type="predicted"/>
<accession>A0A2P5BAR7</accession>
<keyword evidence="3" id="KW-1185">Reference proteome</keyword>
<feature type="region of interest" description="Disordered" evidence="1">
    <location>
        <begin position="61"/>
        <end position="86"/>
    </location>
</feature>
<evidence type="ECO:0000256" key="1">
    <source>
        <dbReference type="SAM" id="MobiDB-lite"/>
    </source>
</evidence>
<dbReference type="OrthoDB" id="10447458at2759"/>
<feature type="compositionally biased region" description="Acidic residues" evidence="1">
    <location>
        <begin position="69"/>
        <end position="86"/>
    </location>
</feature>
<name>A0A2P5BAR7_PARAD</name>
<protein>
    <submittedName>
        <fullName evidence="2">Uncharacterized protein</fullName>
    </submittedName>
</protein>
<comment type="caution">
    <text evidence="2">The sequence shown here is derived from an EMBL/GenBank/DDBJ whole genome shotgun (WGS) entry which is preliminary data.</text>
</comment>
<evidence type="ECO:0000313" key="3">
    <source>
        <dbReference type="Proteomes" id="UP000237105"/>
    </source>
</evidence>
<dbReference type="EMBL" id="JXTB01000322">
    <property type="protein sequence ID" value="PON45877.1"/>
    <property type="molecule type" value="Genomic_DNA"/>
</dbReference>
<sequence>MEHRHQLGLEKRCIIEELAEDANIQGLKVVTSQSQSQHLYTDLGPETEIEYEALVNEPAKNEALVREDAENDDLVNEPIENEDNQN</sequence>
<dbReference type="Proteomes" id="UP000237105">
    <property type="component" value="Unassembled WGS sequence"/>
</dbReference>
<reference evidence="3" key="1">
    <citation type="submission" date="2016-06" db="EMBL/GenBank/DDBJ databases">
        <title>Parallel loss of symbiosis genes in relatives of nitrogen-fixing non-legume Parasponia.</title>
        <authorList>
            <person name="Van Velzen R."/>
            <person name="Holmer R."/>
            <person name="Bu F."/>
            <person name="Rutten L."/>
            <person name="Van Zeijl A."/>
            <person name="Liu W."/>
            <person name="Santuari L."/>
            <person name="Cao Q."/>
            <person name="Sharma T."/>
            <person name="Shen D."/>
            <person name="Roswanjaya Y."/>
            <person name="Wardhani T."/>
            <person name="Kalhor M.S."/>
            <person name="Jansen J."/>
            <person name="Van den Hoogen J."/>
            <person name="Gungor B."/>
            <person name="Hartog M."/>
            <person name="Hontelez J."/>
            <person name="Verver J."/>
            <person name="Yang W.-C."/>
            <person name="Schijlen E."/>
            <person name="Repin R."/>
            <person name="Schilthuizen M."/>
            <person name="Schranz E."/>
            <person name="Heidstra R."/>
            <person name="Miyata K."/>
            <person name="Fedorova E."/>
            <person name="Kohlen W."/>
            <person name="Bisseling T."/>
            <person name="Smit S."/>
            <person name="Geurts R."/>
        </authorList>
    </citation>
    <scope>NUCLEOTIDE SEQUENCE [LARGE SCALE GENOMIC DNA]</scope>
    <source>
        <strain evidence="3">cv. WU1-14</strain>
    </source>
</reference>
<organism evidence="2 3">
    <name type="scientific">Parasponia andersonii</name>
    <name type="common">Sponia andersonii</name>
    <dbReference type="NCBI Taxonomy" id="3476"/>
    <lineage>
        <taxon>Eukaryota</taxon>
        <taxon>Viridiplantae</taxon>
        <taxon>Streptophyta</taxon>
        <taxon>Embryophyta</taxon>
        <taxon>Tracheophyta</taxon>
        <taxon>Spermatophyta</taxon>
        <taxon>Magnoliopsida</taxon>
        <taxon>eudicotyledons</taxon>
        <taxon>Gunneridae</taxon>
        <taxon>Pentapetalae</taxon>
        <taxon>rosids</taxon>
        <taxon>fabids</taxon>
        <taxon>Rosales</taxon>
        <taxon>Cannabaceae</taxon>
        <taxon>Parasponia</taxon>
    </lineage>
</organism>
<gene>
    <name evidence="2" type="ORF">PanWU01x14_255490</name>
</gene>